<dbReference type="InterPro" id="IPR023006">
    <property type="entry name" value="YchJ-like"/>
</dbReference>
<comment type="similarity">
    <text evidence="1">Belongs to the UPF0225 family.</text>
</comment>
<evidence type="ECO:0000256" key="2">
    <source>
        <dbReference type="SAM" id="MobiDB-lite"/>
    </source>
</evidence>
<accession>A0A401YV38</accession>
<feature type="domain" description="YchJ-like middle NTF2-like" evidence="3">
    <location>
        <begin position="83"/>
        <end position="175"/>
    </location>
</feature>
<gene>
    <name evidence="4" type="ORF">EHYA_06143</name>
</gene>
<evidence type="ECO:0000313" key="5">
    <source>
        <dbReference type="Proteomes" id="UP000286931"/>
    </source>
</evidence>
<dbReference type="Pfam" id="PF17775">
    <property type="entry name" value="YchJ_M-like"/>
    <property type="match status" value="1"/>
</dbReference>
<dbReference type="InterPro" id="IPR032710">
    <property type="entry name" value="NTF2-like_dom_sf"/>
</dbReference>
<dbReference type="InterPro" id="IPR048469">
    <property type="entry name" value="YchJ-like_M"/>
</dbReference>
<dbReference type="Gene3D" id="3.10.450.50">
    <property type="match status" value="1"/>
</dbReference>
<dbReference type="EMBL" id="BIFH01000028">
    <property type="protein sequence ID" value="GCD98436.1"/>
    <property type="molecule type" value="Genomic_DNA"/>
</dbReference>
<sequence>MGGDDPRPAAGPLPDARLSLTRPARGVVAGSPARRMGQNRIMSRRTSRPRPDAVTAASPCPCGLSATYGECCGARHAGSPAPTAESLMRSRYSAFVVGDEPYLLRSWHPDTRPDRVGLDDRTRWLGLEVHGSTDGGSFHQEGTVEFTATYLERGQRGAVREHSRFVRHEGAWVYVGPLPPSA</sequence>
<dbReference type="AlphaFoldDB" id="A0A401YV38"/>
<comment type="caution">
    <text evidence="4">The sequence shown here is derived from an EMBL/GenBank/DDBJ whole genome shotgun (WGS) entry which is preliminary data.</text>
</comment>
<name>A0A401YV38_9ACTN</name>
<keyword evidence="5" id="KW-1185">Reference proteome</keyword>
<reference evidence="4 5" key="1">
    <citation type="submission" date="2018-12" db="EMBL/GenBank/DDBJ databases">
        <title>Draft genome sequence of Embleya hyalina NBRC 13850T.</title>
        <authorList>
            <person name="Komaki H."/>
            <person name="Hosoyama A."/>
            <person name="Kimura A."/>
            <person name="Ichikawa N."/>
            <person name="Tamura T."/>
        </authorList>
    </citation>
    <scope>NUCLEOTIDE SEQUENCE [LARGE SCALE GENOMIC DNA]</scope>
    <source>
        <strain evidence="4 5">NBRC 13850</strain>
    </source>
</reference>
<evidence type="ECO:0000259" key="3">
    <source>
        <dbReference type="Pfam" id="PF17775"/>
    </source>
</evidence>
<organism evidence="4 5">
    <name type="scientific">Embleya hyalina</name>
    <dbReference type="NCBI Taxonomy" id="516124"/>
    <lineage>
        <taxon>Bacteria</taxon>
        <taxon>Bacillati</taxon>
        <taxon>Actinomycetota</taxon>
        <taxon>Actinomycetes</taxon>
        <taxon>Kitasatosporales</taxon>
        <taxon>Streptomycetaceae</taxon>
        <taxon>Embleya</taxon>
    </lineage>
</organism>
<evidence type="ECO:0000313" key="4">
    <source>
        <dbReference type="EMBL" id="GCD98436.1"/>
    </source>
</evidence>
<protein>
    <recommendedName>
        <fullName evidence="1">UPF0225 protein EHYA_06143</fullName>
    </recommendedName>
</protein>
<proteinExistence type="inferred from homology"/>
<dbReference type="HAMAP" id="MF_00612">
    <property type="entry name" value="UPF0225"/>
    <property type="match status" value="1"/>
</dbReference>
<dbReference type="SUPFAM" id="SSF54427">
    <property type="entry name" value="NTF2-like"/>
    <property type="match status" value="1"/>
</dbReference>
<dbReference type="Proteomes" id="UP000286931">
    <property type="component" value="Unassembled WGS sequence"/>
</dbReference>
<evidence type="ECO:0000256" key="1">
    <source>
        <dbReference type="HAMAP-Rule" id="MF_00612"/>
    </source>
</evidence>
<feature type="region of interest" description="Disordered" evidence="2">
    <location>
        <begin position="1"/>
        <end position="56"/>
    </location>
</feature>